<evidence type="ECO:0000256" key="12">
    <source>
        <dbReference type="ARBA" id="ARBA00031899"/>
    </source>
</evidence>
<keyword evidence="11" id="KW-0046">Antibiotic resistance</keyword>
<comment type="caution">
    <text evidence="16">The sequence shown here is derived from an EMBL/GenBank/DDBJ whole genome shotgun (WGS) entry which is preliminary data.</text>
</comment>
<proteinExistence type="inferred from homology"/>
<reference evidence="16 17" key="1">
    <citation type="submission" date="2019-03" db="EMBL/GenBank/DDBJ databases">
        <title>Genomic Encyclopedia of Type Strains, Phase IV (KMG-IV): sequencing the most valuable type-strain genomes for metagenomic binning, comparative biology and taxonomic classification.</title>
        <authorList>
            <person name="Goeker M."/>
        </authorList>
    </citation>
    <scope>NUCLEOTIDE SEQUENCE [LARGE SCALE GENOMIC DNA]</scope>
    <source>
        <strain evidence="16 17">DSM 103792</strain>
    </source>
</reference>
<evidence type="ECO:0000256" key="1">
    <source>
        <dbReference type="ARBA" id="ARBA00004651"/>
    </source>
</evidence>
<dbReference type="SUPFAM" id="SSF55729">
    <property type="entry name" value="Acyl-CoA N-acyltransferases (Nat)"/>
    <property type="match status" value="1"/>
</dbReference>
<feature type="transmembrane region" description="Helical" evidence="14">
    <location>
        <begin position="159"/>
        <end position="182"/>
    </location>
</feature>
<evidence type="ECO:0000256" key="11">
    <source>
        <dbReference type="ARBA" id="ARBA00023251"/>
    </source>
</evidence>
<dbReference type="PANTHER" id="PTHR34697:SF2">
    <property type="entry name" value="PHOSPHATIDYLGLYCEROL LYSYLTRANSFERASE"/>
    <property type="match status" value="1"/>
</dbReference>
<evidence type="ECO:0000256" key="4">
    <source>
        <dbReference type="ARBA" id="ARBA00021546"/>
    </source>
</evidence>
<evidence type="ECO:0000256" key="14">
    <source>
        <dbReference type="SAM" id="Phobius"/>
    </source>
</evidence>
<evidence type="ECO:0000256" key="5">
    <source>
        <dbReference type="ARBA" id="ARBA00022475"/>
    </source>
</evidence>
<keyword evidence="10 14" id="KW-0472">Membrane</keyword>
<feature type="transmembrane region" description="Helical" evidence="14">
    <location>
        <begin position="395"/>
        <end position="424"/>
    </location>
</feature>
<dbReference type="Pfam" id="PF09924">
    <property type="entry name" value="LPG_synthase_C"/>
    <property type="match status" value="1"/>
</dbReference>
<feature type="transmembrane region" description="Helical" evidence="14">
    <location>
        <begin position="82"/>
        <end position="100"/>
    </location>
</feature>
<evidence type="ECO:0000256" key="3">
    <source>
        <dbReference type="ARBA" id="ARBA00012014"/>
    </source>
</evidence>
<evidence type="ECO:0000259" key="15">
    <source>
        <dbReference type="Pfam" id="PF09924"/>
    </source>
</evidence>
<keyword evidence="5" id="KW-1003">Cell membrane</keyword>
<sequence>MRWRTLLGAVISLGLLAFALQFLFKIAQRYRYEDIVEHLHNLPWWQVGIALGLTATSYILLTGYDALALVYLKRKLPYHRTALASFVGYTFSHNLGFALVTGSSVRYRLYSLWGLNTGEIAQLVMFCSITFFLGLFFAGGLAVVISPPALPPGIDLPPWVLNSLGWVALATAMSYFLIPVFWRKPIVLRGVEIRSPGFRISVLQYLIAGLDWVLAAGVLYALLPPETRPDFLQVLPIFMAGNILGVMLHVPGGIGIFEGVVTFLLKDHIPEPQILGALIAYRVAYYVLPFITALLLFGGHELLQLMKRAHDRVQPEARGFLATMLGFAVFACGAIVLFSVATPTKLDRLVAIAEVVPLWLLETTHFLAALGALLLILLARSLVRQSQNAFKAALWLLPFTALLAFTKGMQLLVLLPLVLVWLALMPSGVHFHRQRSVIRSPFSTGWLMAISSVVLISLWLTYFSYREIPTGIEPFTQIALMNEKARSWRSLLSIPLAIIIVALVRVFRSPVRQTVPAPNSGQLDHMLERSRTALAQLSRLGDKRFICNPDYTAFVMYVANGRSLIALGDPVGDEPEHLELLWQFRERADHVRRRPVIFMARPEKLSTYYELNLVPHKLGQEAVVDLAMLDDHISLELAEQHKQVFAQGFRIEVLSADKVAACLPEMKAISDRWMAARELEEQGFVLGQFDANYLMQLPHAMLYWQDKLVGFASLMCSGDQREMAVDLLRHESDLPEGWLVSFYIALFRWASAEGYQRFCFGLAPVTDWSDHPLAALWSKIGHTLMRHARHVEQPDAVREFKEKFRPVWEDRYLITSSTAPLPQVLADVSELMSREPLKQET</sequence>
<dbReference type="AlphaFoldDB" id="A0A4V3D7Y1"/>
<feature type="transmembrane region" description="Helical" evidence="14">
    <location>
        <begin position="120"/>
        <end position="147"/>
    </location>
</feature>
<dbReference type="RefSeq" id="WP_133588162.1">
    <property type="nucleotide sequence ID" value="NZ_CP037953.1"/>
</dbReference>
<keyword evidence="9" id="KW-0443">Lipid metabolism</keyword>
<feature type="transmembrane region" description="Helical" evidence="14">
    <location>
        <begin position="444"/>
        <end position="465"/>
    </location>
</feature>
<dbReference type="InterPro" id="IPR051211">
    <property type="entry name" value="PG_lysyltransferase"/>
</dbReference>
<organism evidence="16 17">
    <name type="scientific">Permianibacter aggregans</name>
    <dbReference type="NCBI Taxonomy" id="1510150"/>
    <lineage>
        <taxon>Bacteria</taxon>
        <taxon>Pseudomonadati</taxon>
        <taxon>Pseudomonadota</taxon>
        <taxon>Gammaproteobacteria</taxon>
        <taxon>Pseudomonadales</taxon>
        <taxon>Pseudomonadaceae</taxon>
        <taxon>Permianibacter</taxon>
    </lineage>
</organism>
<feature type="transmembrane region" description="Helical" evidence="14">
    <location>
        <begin position="202"/>
        <end position="223"/>
    </location>
</feature>
<keyword evidence="8 14" id="KW-1133">Transmembrane helix</keyword>
<keyword evidence="17" id="KW-1185">Reference proteome</keyword>
<dbReference type="EMBL" id="SNYM01000003">
    <property type="protein sequence ID" value="TDQ49657.1"/>
    <property type="molecule type" value="Genomic_DNA"/>
</dbReference>
<evidence type="ECO:0000313" key="17">
    <source>
        <dbReference type="Proteomes" id="UP000295375"/>
    </source>
</evidence>
<feature type="transmembrane region" description="Helical" evidence="14">
    <location>
        <begin position="235"/>
        <end position="254"/>
    </location>
</feature>
<dbReference type="GO" id="GO:0005886">
    <property type="term" value="C:plasma membrane"/>
    <property type="evidence" value="ECO:0007669"/>
    <property type="project" value="UniProtKB-SubCell"/>
</dbReference>
<evidence type="ECO:0000256" key="10">
    <source>
        <dbReference type="ARBA" id="ARBA00023136"/>
    </source>
</evidence>
<feature type="transmembrane region" description="Helical" evidence="14">
    <location>
        <begin position="45"/>
        <end position="70"/>
    </location>
</feature>
<dbReference type="GO" id="GO:0050071">
    <property type="term" value="F:phosphatidylglycerol lysyltransferase activity"/>
    <property type="evidence" value="ECO:0007669"/>
    <property type="project" value="UniProtKB-EC"/>
</dbReference>
<feature type="transmembrane region" description="Helical" evidence="14">
    <location>
        <begin position="274"/>
        <end position="298"/>
    </location>
</feature>
<dbReference type="PANTHER" id="PTHR34697">
    <property type="entry name" value="PHOSPHATIDYLGLYCEROL LYSYLTRANSFERASE"/>
    <property type="match status" value="1"/>
</dbReference>
<feature type="transmembrane region" description="Helical" evidence="14">
    <location>
        <begin position="486"/>
        <end position="507"/>
    </location>
</feature>
<name>A0A4V3D7Y1_9GAMM</name>
<evidence type="ECO:0000256" key="6">
    <source>
        <dbReference type="ARBA" id="ARBA00022679"/>
    </source>
</evidence>
<dbReference type="OrthoDB" id="145485at2"/>
<protein>
    <recommendedName>
        <fullName evidence="4">Phosphatidylglycerol lysyltransferase</fullName>
        <ecNumber evidence="3">2.3.2.3</ecNumber>
    </recommendedName>
    <alternativeName>
        <fullName evidence="12">Lysylphosphatidylglycerol synthase</fullName>
    </alternativeName>
</protein>
<evidence type="ECO:0000256" key="8">
    <source>
        <dbReference type="ARBA" id="ARBA00022989"/>
    </source>
</evidence>
<feature type="transmembrane region" description="Helical" evidence="14">
    <location>
        <begin position="365"/>
        <end position="383"/>
    </location>
</feature>
<dbReference type="InterPro" id="IPR022791">
    <property type="entry name" value="L-PG_synthase/AglD"/>
</dbReference>
<dbReference type="EC" id="2.3.2.3" evidence="3"/>
<evidence type="ECO:0000313" key="16">
    <source>
        <dbReference type="EMBL" id="TDQ49657.1"/>
    </source>
</evidence>
<comment type="similarity">
    <text evidence="2">Belongs to the LPG synthase family.</text>
</comment>
<keyword evidence="7 14" id="KW-0812">Transmembrane</keyword>
<dbReference type="GO" id="GO:0046677">
    <property type="term" value="P:response to antibiotic"/>
    <property type="evidence" value="ECO:0007669"/>
    <property type="project" value="UniProtKB-KW"/>
</dbReference>
<evidence type="ECO:0000256" key="7">
    <source>
        <dbReference type="ARBA" id="ARBA00022692"/>
    </source>
</evidence>
<feature type="domain" description="Phosphatidylglycerol lysyltransferase C-terminal" evidence="15">
    <location>
        <begin position="530"/>
        <end position="814"/>
    </location>
</feature>
<dbReference type="NCBIfam" id="NF033480">
    <property type="entry name" value="bifunc_MprF"/>
    <property type="match status" value="1"/>
</dbReference>
<comment type="catalytic activity">
    <reaction evidence="13">
        <text>L-lysyl-tRNA(Lys) + a 1,2-diacyl-sn-glycero-3-phospho-(1'-sn-glycerol) = a 1,2-diacyl-sn-glycero-3-phospho-1'-(3'-O-L-lysyl)-sn-glycerol + tRNA(Lys)</text>
        <dbReference type="Rhea" id="RHEA:10668"/>
        <dbReference type="Rhea" id="RHEA-COMP:9696"/>
        <dbReference type="Rhea" id="RHEA-COMP:9697"/>
        <dbReference type="ChEBI" id="CHEBI:64716"/>
        <dbReference type="ChEBI" id="CHEBI:75792"/>
        <dbReference type="ChEBI" id="CHEBI:78442"/>
        <dbReference type="ChEBI" id="CHEBI:78529"/>
        <dbReference type="EC" id="2.3.2.3"/>
    </reaction>
</comment>
<dbReference type="Proteomes" id="UP000295375">
    <property type="component" value="Unassembled WGS sequence"/>
</dbReference>
<dbReference type="InterPro" id="IPR024320">
    <property type="entry name" value="LPG_synthase_C"/>
</dbReference>
<evidence type="ECO:0000256" key="9">
    <source>
        <dbReference type="ARBA" id="ARBA00023098"/>
    </source>
</evidence>
<dbReference type="GO" id="GO:0006629">
    <property type="term" value="P:lipid metabolic process"/>
    <property type="evidence" value="ECO:0007669"/>
    <property type="project" value="UniProtKB-KW"/>
</dbReference>
<feature type="transmembrane region" description="Helical" evidence="14">
    <location>
        <begin position="319"/>
        <end position="341"/>
    </location>
</feature>
<dbReference type="InterPro" id="IPR016181">
    <property type="entry name" value="Acyl_CoA_acyltransferase"/>
</dbReference>
<keyword evidence="6 16" id="KW-0808">Transferase</keyword>
<evidence type="ECO:0000256" key="13">
    <source>
        <dbReference type="ARBA" id="ARBA00047540"/>
    </source>
</evidence>
<comment type="subcellular location">
    <subcellularLocation>
        <location evidence="1">Cell membrane</location>
        <topology evidence="1">Multi-pass membrane protein</topology>
    </subcellularLocation>
</comment>
<dbReference type="Pfam" id="PF03706">
    <property type="entry name" value="LPG_synthase_TM"/>
    <property type="match status" value="1"/>
</dbReference>
<dbReference type="GO" id="GO:0055091">
    <property type="term" value="P:phospholipid homeostasis"/>
    <property type="evidence" value="ECO:0007669"/>
    <property type="project" value="TreeGrafter"/>
</dbReference>
<evidence type="ECO:0000256" key="2">
    <source>
        <dbReference type="ARBA" id="ARBA00008627"/>
    </source>
</evidence>
<gene>
    <name evidence="16" type="ORF">EV696_10325</name>
</gene>
<accession>A0A4V3D7Y1</accession>